<evidence type="ECO:0000256" key="3">
    <source>
        <dbReference type="ARBA" id="ARBA00022475"/>
    </source>
</evidence>
<feature type="transmembrane region" description="Helical" evidence="5">
    <location>
        <begin position="644"/>
        <end position="669"/>
    </location>
</feature>
<dbReference type="GO" id="GO:0005886">
    <property type="term" value="C:plasma membrane"/>
    <property type="evidence" value="ECO:0007669"/>
    <property type="project" value="UniProtKB-SubCell"/>
</dbReference>
<comment type="caution">
    <text evidence="6">The sequence shown here is derived from an EMBL/GenBank/DDBJ whole genome shotgun (WGS) entry which is preliminary data.</text>
</comment>
<feature type="transmembrane region" description="Helical" evidence="5">
    <location>
        <begin position="603"/>
        <end position="624"/>
    </location>
</feature>
<evidence type="ECO:0000256" key="5">
    <source>
        <dbReference type="SAM" id="Phobius"/>
    </source>
</evidence>
<comment type="subcellular location">
    <subcellularLocation>
        <location evidence="1">Cell membrane</location>
        <topology evidence="1">Multi-pass membrane protein</topology>
    </subcellularLocation>
</comment>
<keyword evidence="5" id="KW-0472">Membrane</keyword>
<keyword evidence="5" id="KW-0812">Transmembrane</keyword>
<dbReference type="PANTHER" id="PTHR45826">
    <property type="entry name" value="POLYAMINE TRANSPORTER PUT1"/>
    <property type="match status" value="1"/>
</dbReference>
<dbReference type="InterPro" id="IPR044566">
    <property type="entry name" value="RMV1-like"/>
</dbReference>
<name>A0A1Q9DEW7_SYMMI</name>
<evidence type="ECO:0000313" key="6">
    <source>
        <dbReference type="EMBL" id="OLP93721.1"/>
    </source>
</evidence>
<keyword evidence="3" id="KW-1003">Cell membrane</keyword>
<proteinExistence type="predicted"/>
<feature type="transmembrane region" description="Helical" evidence="5">
    <location>
        <begin position="810"/>
        <end position="827"/>
    </location>
</feature>
<evidence type="ECO:0000256" key="1">
    <source>
        <dbReference type="ARBA" id="ARBA00004651"/>
    </source>
</evidence>
<evidence type="ECO:0000256" key="4">
    <source>
        <dbReference type="SAM" id="MobiDB-lite"/>
    </source>
</evidence>
<feature type="transmembrane region" description="Helical" evidence="5">
    <location>
        <begin position="784"/>
        <end position="804"/>
    </location>
</feature>
<feature type="transmembrane region" description="Helical" evidence="5">
    <location>
        <begin position="339"/>
        <end position="362"/>
    </location>
</feature>
<evidence type="ECO:0000256" key="2">
    <source>
        <dbReference type="ARBA" id="ARBA00022448"/>
    </source>
</evidence>
<keyword evidence="5" id="KW-1133">Transmembrane helix</keyword>
<dbReference type="PANTHER" id="PTHR45826:SF2">
    <property type="entry name" value="AMINO ACID TRANSPORTER"/>
    <property type="match status" value="1"/>
</dbReference>
<dbReference type="AlphaFoldDB" id="A0A1Q9DEW7"/>
<gene>
    <name evidence="6" type="ORF">AK812_SmicGene24353</name>
</gene>
<dbReference type="GO" id="GO:0022857">
    <property type="term" value="F:transmembrane transporter activity"/>
    <property type="evidence" value="ECO:0007669"/>
    <property type="project" value="InterPro"/>
</dbReference>
<feature type="region of interest" description="Disordered" evidence="4">
    <location>
        <begin position="1"/>
        <end position="29"/>
    </location>
</feature>
<organism evidence="6 7">
    <name type="scientific">Symbiodinium microadriaticum</name>
    <name type="common">Dinoflagellate</name>
    <name type="synonym">Zooxanthella microadriatica</name>
    <dbReference type="NCBI Taxonomy" id="2951"/>
    <lineage>
        <taxon>Eukaryota</taxon>
        <taxon>Sar</taxon>
        <taxon>Alveolata</taxon>
        <taxon>Dinophyceae</taxon>
        <taxon>Suessiales</taxon>
        <taxon>Symbiodiniaceae</taxon>
        <taxon>Symbiodinium</taxon>
    </lineage>
</organism>
<dbReference type="EMBL" id="LSRX01000571">
    <property type="protein sequence ID" value="OLP93721.1"/>
    <property type="molecule type" value="Genomic_DNA"/>
</dbReference>
<keyword evidence="7" id="KW-1185">Reference proteome</keyword>
<evidence type="ECO:0000313" key="7">
    <source>
        <dbReference type="Proteomes" id="UP000186817"/>
    </source>
</evidence>
<protein>
    <submittedName>
        <fullName evidence="6">Putative polyamine transporter</fullName>
    </submittedName>
</protein>
<sequence length="828" mass="89154">MRQADLAGVAGGVVRNSKKPSPPPPQSIGTLAMESESFCGARRHTLRTRHVASMAFAMTCAGPFGVEACVRTAGAPACFLGLLLTMTGYVLPQILMTSELSMMPPLNNGGVTAWVARAFGARVGECVGLNMLLYQIVDLATYTTVVTGYAQSGGYEDPADLGDVSYPEDSLVLFELFAALFPVALFSQILQSLSSGSLLLSQILYALFPDSRVLFERSAALFSDSLVLFEQFAALFSDSQFPFEQFAVLFTILQSLSSGSLLNSQLPFVLGVPLALGHASVAWALASGQQPAAISPGGGGPGTEDVNLFLSSLVWLFTGWDSFGNLAEDVADPLHLVKGMLSAAVIALAVYFVCTFGALAVGPGTWQDGYLALAYAKLWAPLGPWICFSAAFSNSLIYTSELAVTSRFLQSLGRSSSDLPRLLPGVLQKELSSGAPAAALLALTLLQSALVFLAFDYLVQCWPYAANPYSLCSFSEIFAAGQPSSYHSAMPHEELTAFLCLQHRHPQGAYAFQLQLLAPRSSEVDQRFAGLEQVLSGWSPGPLDVLRNRMPDVECHSFAELWDLDFEVEVIFWLTPEAASNDKLVAQVDESFAWLVRLAVTPVLLLAIPVLLRLVVAGLVWFAIKDGLWTTSRAIRDFQPDVLLGFSWGGGVVPAPANAYLPVLALWLLSEGRWKGPTLLLAPTVNAMSWAAQQHVDKKKKIKRDIRDIRGKLLLSAQDGFCPASQVAALSAAGCEMHVCDDNHVLLRRQTVVAWLEVLKGCYWCVSLRQPDAERRFQVPGGRAGAWVLAAVKVPVLVLLLVAACGNWPMVLGAAAVNVVLVLWARYA</sequence>
<reference evidence="6 7" key="1">
    <citation type="submission" date="2016-02" db="EMBL/GenBank/DDBJ databases">
        <title>Genome analysis of coral dinoflagellate symbionts highlights evolutionary adaptations to a symbiotic lifestyle.</title>
        <authorList>
            <person name="Aranda M."/>
            <person name="Li Y."/>
            <person name="Liew Y.J."/>
            <person name="Baumgarten S."/>
            <person name="Simakov O."/>
            <person name="Wilson M."/>
            <person name="Piel J."/>
            <person name="Ashoor H."/>
            <person name="Bougouffa S."/>
            <person name="Bajic V.B."/>
            <person name="Ryu T."/>
            <person name="Ravasi T."/>
            <person name="Bayer T."/>
            <person name="Micklem G."/>
            <person name="Kim H."/>
            <person name="Bhak J."/>
            <person name="Lajeunesse T.C."/>
            <person name="Voolstra C.R."/>
        </authorList>
    </citation>
    <scope>NUCLEOTIDE SEQUENCE [LARGE SCALE GENOMIC DNA]</scope>
    <source>
        <strain evidence="6 7">CCMP2467</strain>
    </source>
</reference>
<accession>A0A1Q9DEW7</accession>
<keyword evidence="2" id="KW-0813">Transport</keyword>
<dbReference type="OrthoDB" id="5982228at2759"/>
<dbReference type="Proteomes" id="UP000186817">
    <property type="component" value="Unassembled WGS sequence"/>
</dbReference>